<evidence type="ECO:0000313" key="2">
    <source>
        <dbReference type="Proteomes" id="UP001180650"/>
    </source>
</evidence>
<sequence length="274" mass="30584">MEISQLLTTWGLTSILTIAQIIGLPNKNNQVLAECSFLGVTCNLTKEKTAFIEPKNLHFENNLKQKFDIASNPLNASNFYVFAYKRNDNTVILSPGYLNCISVDCYFQRGQGIVLQGRYIANVRDGSSGNKKIVEVKFVDPGYQLNLTTEGRAFTISNELSAFFIIYTERPTSFWNQIVSTTSSFTNPQLIGFAIKNDAPTVLNFLSETDRFPQNLPSGRNEGVPLYIPEGSEGRAMLICSPKGQPSVPGSIYRIDSIWPGSSYNSCQRFNITW</sequence>
<dbReference type="Proteomes" id="UP001180650">
    <property type="component" value="Unassembled WGS sequence"/>
</dbReference>
<name>A0ABU3HHT9_9CHRO</name>
<keyword evidence="2" id="KW-1185">Reference proteome</keyword>
<protein>
    <submittedName>
        <fullName evidence="1">Uncharacterized protein</fullName>
    </submittedName>
</protein>
<proteinExistence type="predicted"/>
<reference evidence="1" key="1">
    <citation type="submission" date="2023-08" db="EMBL/GenBank/DDBJ databases">
        <authorList>
            <person name="Park H.-K."/>
            <person name="Kim I.-S."/>
        </authorList>
    </citation>
    <scope>NUCLEOTIDE SEQUENCE</scope>
    <source>
        <strain evidence="1">NRERC-220</strain>
    </source>
</reference>
<gene>
    <name evidence="1" type="ORF">RAM70_01680</name>
</gene>
<accession>A0ABU3HHT9</accession>
<comment type="caution">
    <text evidence="1">The sequence shown here is derived from an EMBL/GenBank/DDBJ whole genome shotgun (WGS) entry which is preliminary data.</text>
</comment>
<evidence type="ECO:0000313" key="1">
    <source>
        <dbReference type="EMBL" id="MDT3673325.1"/>
    </source>
</evidence>
<dbReference type="EMBL" id="JAVSJA010000001">
    <property type="protein sequence ID" value="MDT3673325.1"/>
    <property type="molecule type" value="Genomic_DNA"/>
</dbReference>
<organism evidence="1 2">
    <name type="scientific">Microcystis wesenbergii NRERC-220</name>
    <dbReference type="NCBI Taxonomy" id="3068991"/>
    <lineage>
        <taxon>Bacteria</taxon>
        <taxon>Bacillati</taxon>
        <taxon>Cyanobacteriota</taxon>
        <taxon>Cyanophyceae</taxon>
        <taxon>Oscillatoriophycideae</taxon>
        <taxon>Chroococcales</taxon>
        <taxon>Microcystaceae</taxon>
        <taxon>Microcystis</taxon>
    </lineage>
</organism>
<dbReference type="RefSeq" id="WP_311130864.1">
    <property type="nucleotide sequence ID" value="NZ_JAVSJA010000001.1"/>
</dbReference>